<feature type="region of interest" description="Disordered" evidence="1">
    <location>
        <begin position="1"/>
        <end position="23"/>
    </location>
</feature>
<name>A0A554X4B1_9BURK</name>
<dbReference type="Proteomes" id="UP000318294">
    <property type="component" value="Unassembled WGS sequence"/>
</dbReference>
<sequence length="216" mass="22475">MPNPATALSPTRPPTGAPAPARPSGRCGWGWRLWRPLALGLAGVWASACSPALDWRAVQPAGTPLTVWLPCKADQGAREVPLAGPAAPPVTLQMAGCRAAGRTFSVAVVALPTAGAAGAEVAPRWIDVWQRAHWAALGVQAEDGGPPPAWQAVPCIAPGATVAHCWRGSGRDGDGQALPAELHWASDGRWLVQLAVLGPALDAQAHELFFAGLRWR</sequence>
<dbReference type="EMBL" id="VJON01000052">
    <property type="protein sequence ID" value="TSE30677.1"/>
    <property type="molecule type" value="Genomic_DNA"/>
</dbReference>
<protein>
    <submittedName>
        <fullName evidence="2">Uncharacterized protein</fullName>
    </submittedName>
</protein>
<dbReference type="AlphaFoldDB" id="A0A554X4B1"/>
<proteinExistence type="predicted"/>
<keyword evidence="3" id="KW-1185">Reference proteome</keyword>
<organism evidence="2 3">
    <name type="scientific">Tepidimonas charontis</name>
    <dbReference type="NCBI Taxonomy" id="2267262"/>
    <lineage>
        <taxon>Bacteria</taxon>
        <taxon>Pseudomonadati</taxon>
        <taxon>Pseudomonadota</taxon>
        <taxon>Betaproteobacteria</taxon>
        <taxon>Burkholderiales</taxon>
        <taxon>Tepidimonas</taxon>
    </lineage>
</organism>
<evidence type="ECO:0000313" key="3">
    <source>
        <dbReference type="Proteomes" id="UP000318294"/>
    </source>
</evidence>
<feature type="compositionally biased region" description="Pro residues" evidence="1">
    <location>
        <begin position="11"/>
        <end position="21"/>
    </location>
</feature>
<accession>A0A554X4B1</accession>
<gene>
    <name evidence="2" type="ORF">Tchar_02404</name>
</gene>
<comment type="caution">
    <text evidence="2">The sequence shown here is derived from an EMBL/GenBank/DDBJ whole genome shotgun (WGS) entry which is preliminary data.</text>
</comment>
<reference evidence="2 3" key="1">
    <citation type="submission" date="2019-07" db="EMBL/GenBank/DDBJ databases">
        <title>Tepidimonas charontis SPSP-6 draft genome.</title>
        <authorList>
            <person name="Da Costa M.S."/>
            <person name="Froufe H.J.C."/>
            <person name="Egas C."/>
            <person name="Albuquerque L."/>
        </authorList>
    </citation>
    <scope>NUCLEOTIDE SEQUENCE [LARGE SCALE GENOMIC DNA]</scope>
    <source>
        <strain evidence="2 3">SPSP-6</strain>
    </source>
</reference>
<evidence type="ECO:0000313" key="2">
    <source>
        <dbReference type="EMBL" id="TSE30677.1"/>
    </source>
</evidence>
<dbReference type="OrthoDB" id="9154310at2"/>
<dbReference type="RefSeq" id="WP_144329259.1">
    <property type="nucleotide sequence ID" value="NZ_VJON01000052.1"/>
</dbReference>
<evidence type="ECO:0000256" key="1">
    <source>
        <dbReference type="SAM" id="MobiDB-lite"/>
    </source>
</evidence>